<protein>
    <submittedName>
        <fullName evidence="4">N-acetyltransferase GCN5</fullName>
    </submittedName>
</protein>
<evidence type="ECO:0000313" key="4">
    <source>
        <dbReference type="EMBL" id="KRM06533.1"/>
    </source>
</evidence>
<evidence type="ECO:0000256" key="2">
    <source>
        <dbReference type="ARBA" id="ARBA00023315"/>
    </source>
</evidence>
<dbReference type="Proteomes" id="UP000051451">
    <property type="component" value="Unassembled WGS sequence"/>
</dbReference>
<name>A0A0R1VMG7_9LACO</name>
<keyword evidence="2" id="KW-0012">Acyltransferase</keyword>
<keyword evidence="5" id="KW-1185">Reference proteome</keyword>
<feature type="domain" description="N-acetyltransferase" evidence="3">
    <location>
        <begin position="1"/>
        <end position="188"/>
    </location>
</feature>
<dbReference type="InterPro" id="IPR000182">
    <property type="entry name" value="GNAT_dom"/>
</dbReference>
<comment type="caution">
    <text evidence="4">The sequence shown here is derived from an EMBL/GenBank/DDBJ whole genome shotgun (WGS) entry which is preliminary data.</text>
</comment>
<dbReference type="RefSeq" id="WP_057871445.1">
    <property type="nucleotide sequence ID" value="NZ_AZGB01000015.1"/>
</dbReference>
<dbReference type="PROSITE" id="PS51186">
    <property type="entry name" value="GNAT"/>
    <property type="match status" value="1"/>
</dbReference>
<dbReference type="EMBL" id="AZGB01000015">
    <property type="protein sequence ID" value="KRM06533.1"/>
    <property type="molecule type" value="Genomic_DNA"/>
</dbReference>
<organism evidence="4 5">
    <name type="scientific">Liquorilactobacillus ghanensis DSM 18630</name>
    <dbReference type="NCBI Taxonomy" id="1423750"/>
    <lineage>
        <taxon>Bacteria</taxon>
        <taxon>Bacillati</taxon>
        <taxon>Bacillota</taxon>
        <taxon>Bacilli</taxon>
        <taxon>Lactobacillales</taxon>
        <taxon>Lactobacillaceae</taxon>
        <taxon>Liquorilactobacillus</taxon>
    </lineage>
</organism>
<dbReference type="GO" id="GO:0016747">
    <property type="term" value="F:acyltransferase activity, transferring groups other than amino-acyl groups"/>
    <property type="evidence" value="ECO:0007669"/>
    <property type="project" value="InterPro"/>
</dbReference>
<evidence type="ECO:0000313" key="5">
    <source>
        <dbReference type="Proteomes" id="UP000051451"/>
    </source>
</evidence>
<reference evidence="4 5" key="1">
    <citation type="journal article" date="2015" name="Genome Announc.">
        <title>Expanding the biotechnology potential of lactobacilli through comparative genomics of 213 strains and associated genera.</title>
        <authorList>
            <person name="Sun Z."/>
            <person name="Harris H.M."/>
            <person name="McCann A."/>
            <person name="Guo C."/>
            <person name="Argimon S."/>
            <person name="Zhang W."/>
            <person name="Yang X."/>
            <person name="Jeffery I.B."/>
            <person name="Cooney J.C."/>
            <person name="Kagawa T.F."/>
            <person name="Liu W."/>
            <person name="Song Y."/>
            <person name="Salvetti E."/>
            <person name="Wrobel A."/>
            <person name="Rasinkangas P."/>
            <person name="Parkhill J."/>
            <person name="Rea M.C."/>
            <person name="O'Sullivan O."/>
            <person name="Ritari J."/>
            <person name="Douillard F.P."/>
            <person name="Paul Ross R."/>
            <person name="Yang R."/>
            <person name="Briner A.E."/>
            <person name="Felis G.E."/>
            <person name="de Vos W.M."/>
            <person name="Barrangou R."/>
            <person name="Klaenhammer T.R."/>
            <person name="Caufield P.W."/>
            <person name="Cui Y."/>
            <person name="Zhang H."/>
            <person name="O'Toole P.W."/>
        </authorList>
    </citation>
    <scope>NUCLEOTIDE SEQUENCE [LARGE SCALE GENOMIC DNA]</scope>
    <source>
        <strain evidence="4 5">DSM 18630</strain>
    </source>
</reference>
<gene>
    <name evidence="4" type="ORF">FC89_GL000681</name>
</gene>
<dbReference type="OrthoDB" id="5319888at2"/>
<dbReference type="PATRIC" id="fig|1423750.3.peg.701"/>
<proteinExistence type="predicted"/>
<evidence type="ECO:0000256" key="1">
    <source>
        <dbReference type="ARBA" id="ARBA00022679"/>
    </source>
</evidence>
<dbReference type="CDD" id="cd04301">
    <property type="entry name" value="NAT_SF"/>
    <property type="match status" value="1"/>
</dbReference>
<dbReference type="SUPFAM" id="SSF55729">
    <property type="entry name" value="Acyl-CoA N-acyltransferases (Nat)"/>
    <property type="match status" value="1"/>
</dbReference>
<dbReference type="Gene3D" id="3.40.630.30">
    <property type="match status" value="1"/>
</dbReference>
<dbReference type="PANTHER" id="PTHR43072">
    <property type="entry name" value="N-ACETYLTRANSFERASE"/>
    <property type="match status" value="1"/>
</dbReference>
<dbReference type="AlphaFoldDB" id="A0A0R1VMG7"/>
<dbReference type="InterPro" id="IPR016181">
    <property type="entry name" value="Acyl_CoA_acyltransferase"/>
</dbReference>
<dbReference type="GeneID" id="98318715"/>
<keyword evidence="1 4" id="KW-0808">Transferase</keyword>
<dbReference type="STRING" id="1423750.FC89_GL000681"/>
<sequence>MLIRQARPEDAAQIAPLFKIILDEMELPALKTIPLEKLNQVIKYSFSDPNYLSQAAQTIVAADHDQVAGFAWGYPDEKEALVNKILIDNFPKAGLPIDTKLFEDDEAFANEWYLDSIAVAPKYQGKGIGTHLLKTLPSLAQTNGKKRIGLNVDWANPQAEKLYRRLGFKKVGTTVLSQHSYNHLVYHI</sequence>
<accession>A0A0R1VMG7</accession>
<dbReference type="Pfam" id="PF00583">
    <property type="entry name" value="Acetyltransf_1"/>
    <property type="match status" value="1"/>
</dbReference>
<dbReference type="PANTHER" id="PTHR43072:SF23">
    <property type="entry name" value="UPF0039 PROTEIN C11D3.02C"/>
    <property type="match status" value="1"/>
</dbReference>
<evidence type="ECO:0000259" key="3">
    <source>
        <dbReference type="PROSITE" id="PS51186"/>
    </source>
</evidence>